<dbReference type="InterPro" id="IPR001034">
    <property type="entry name" value="DeoR_HTH"/>
</dbReference>
<dbReference type="GO" id="GO:0003700">
    <property type="term" value="F:DNA-binding transcription factor activity"/>
    <property type="evidence" value="ECO:0007669"/>
    <property type="project" value="InterPro"/>
</dbReference>
<evidence type="ECO:0000313" key="7">
    <source>
        <dbReference type="Proteomes" id="UP000466894"/>
    </source>
</evidence>
<dbReference type="Gene3D" id="1.10.10.10">
    <property type="entry name" value="Winged helix-like DNA-binding domain superfamily/Winged helix DNA-binding domain"/>
    <property type="match status" value="1"/>
</dbReference>
<keyword evidence="6" id="KW-1185">Reference proteome</keyword>
<dbReference type="InterPro" id="IPR036388">
    <property type="entry name" value="WH-like_DNA-bd_sf"/>
</dbReference>
<gene>
    <name evidence="5" type="ORF">BST37_18685</name>
    <name evidence="4" type="ORF">MNVI_13330</name>
</gene>
<protein>
    <submittedName>
        <fullName evidence="5">MarR family transcriptional regulator</fullName>
    </submittedName>
</protein>
<dbReference type="KEGG" id="mnv:MNVI_13330"/>
<proteinExistence type="predicted"/>
<dbReference type="Pfam" id="PF08220">
    <property type="entry name" value="HTH_DeoR"/>
    <property type="match status" value="1"/>
</dbReference>
<evidence type="ECO:0000313" key="4">
    <source>
        <dbReference type="EMBL" id="BBY06015.1"/>
    </source>
</evidence>
<dbReference type="EMBL" id="MVIC01000046">
    <property type="protein sequence ID" value="ORB11630.1"/>
    <property type="molecule type" value="Genomic_DNA"/>
</dbReference>
<sequence length="196" mass="21877">MIDLTLEVSGLRMQLGTSNDEWLEDRRQLLAFIDFIDTQVDVIDEEEEQEEEEDEEEAEACIHPRVYGPDSDREGICVVCGELDPTYEFAAAEVEAPTAAEVEARNQPAVVEPIKRRPVREFDPIEVLAKHLPIAMLLVKRGMMTRNQMAEKLHVSPGTVSASLNYLSGKGLVQRVVGSRYWQATASAKAHQLVAA</sequence>
<evidence type="ECO:0000259" key="3">
    <source>
        <dbReference type="Pfam" id="PF08220"/>
    </source>
</evidence>
<dbReference type="InterPro" id="IPR036390">
    <property type="entry name" value="WH_DNA-bd_sf"/>
</dbReference>
<dbReference type="Proteomes" id="UP000192374">
    <property type="component" value="Unassembled WGS sequence"/>
</dbReference>
<dbReference type="EMBL" id="AP022583">
    <property type="protein sequence ID" value="BBY06015.1"/>
    <property type="molecule type" value="Genomic_DNA"/>
</dbReference>
<feature type="domain" description="HTH deoR-type" evidence="3">
    <location>
        <begin position="134"/>
        <end position="178"/>
    </location>
</feature>
<evidence type="ECO:0000256" key="2">
    <source>
        <dbReference type="ARBA" id="ARBA00023163"/>
    </source>
</evidence>
<organism evidence="4 7">
    <name type="scientific">Mycobacterium noviomagense</name>
    <dbReference type="NCBI Taxonomy" id="459858"/>
    <lineage>
        <taxon>Bacteria</taxon>
        <taxon>Bacillati</taxon>
        <taxon>Actinomycetota</taxon>
        <taxon>Actinomycetes</taxon>
        <taxon>Mycobacteriales</taxon>
        <taxon>Mycobacteriaceae</taxon>
        <taxon>Mycobacterium</taxon>
    </lineage>
</organism>
<dbReference type="Proteomes" id="UP000466894">
    <property type="component" value="Chromosome"/>
</dbReference>
<accession>A0A7I7PBY1</accession>
<reference evidence="4" key="3">
    <citation type="submission" date="2020-02" db="EMBL/GenBank/DDBJ databases">
        <authorList>
            <person name="Matsumoto Y."/>
            <person name="Motooka D."/>
            <person name="Nakamura S."/>
        </authorList>
    </citation>
    <scope>NUCLEOTIDE SEQUENCE</scope>
    <source>
        <strain evidence="4">JCM 16367</strain>
    </source>
</reference>
<reference evidence="4 7" key="2">
    <citation type="journal article" date="2019" name="Emerg. Microbes Infect.">
        <title>Comprehensive subspecies identification of 175 nontuberculous mycobacteria species based on 7547 genomic profiles.</title>
        <authorList>
            <person name="Matsumoto Y."/>
            <person name="Kinjo T."/>
            <person name="Motooka D."/>
            <person name="Nabeya D."/>
            <person name="Jung N."/>
            <person name="Uechi K."/>
            <person name="Horii T."/>
            <person name="Iida T."/>
            <person name="Fujita J."/>
            <person name="Nakamura S."/>
        </authorList>
    </citation>
    <scope>NUCLEOTIDE SEQUENCE [LARGE SCALE GENOMIC DNA]</scope>
    <source>
        <strain evidence="4 7">JCM 16367</strain>
    </source>
</reference>
<evidence type="ECO:0000256" key="1">
    <source>
        <dbReference type="ARBA" id="ARBA00023015"/>
    </source>
</evidence>
<reference evidence="5 6" key="1">
    <citation type="submission" date="2017-02" db="EMBL/GenBank/DDBJ databases">
        <title>The new phylogeny of genus Mycobacterium.</title>
        <authorList>
            <person name="Tortoli E."/>
            <person name="Trovato A."/>
            <person name="Cirillo D.M."/>
        </authorList>
    </citation>
    <scope>NUCLEOTIDE SEQUENCE [LARGE SCALE GENOMIC DNA]</scope>
    <source>
        <strain evidence="5 6">DSM 45145</strain>
    </source>
</reference>
<name>A0A7I7PBY1_9MYCO</name>
<keyword evidence="1" id="KW-0805">Transcription regulation</keyword>
<keyword evidence="2" id="KW-0804">Transcription</keyword>
<dbReference type="AlphaFoldDB" id="A0A7I7PBY1"/>
<dbReference type="SUPFAM" id="SSF46785">
    <property type="entry name" value="Winged helix' DNA-binding domain"/>
    <property type="match status" value="1"/>
</dbReference>
<evidence type="ECO:0000313" key="5">
    <source>
        <dbReference type="EMBL" id="ORB11630.1"/>
    </source>
</evidence>
<evidence type="ECO:0000313" key="6">
    <source>
        <dbReference type="Proteomes" id="UP000192374"/>
    </source>
</evidence>